<proteinExistence type="predicted"/>
<keyword evidence="2" id="KW-1185">Reference proteome</keyword>
<evidence type="ECO:0008006" key="3">
    <source>
        <dbReference type="Google" id="ProtNLM"/>
    </source>
</evidence>
<dbReference type="Proteomes" id="UP000660729">
    <property type="component" value="Unassembled WGS sequence"/>
</dbReference>
<dbReference type="PANTHER" id="PTHR42085:SF2">
    <property type="entry name" value="F-BOX DOMAIN-CONTAINING PROTEIN"/>
    <property type="match status" value="1"/>
</dbReference>
<evidence type="ECO:0000313" key="2">
    <source>
        <dbReference type="Proteomes" id="UP000660729"/>
    </source>
</evidence>
<comment type="caution">
    <text evidence="1">The sequence shown here is derived from an EMBL/GenBank/DDBJ whole genome shotgun (WGS) entry which is preliminary data.</text>
</comment>
<dbReference type="OrthoDB" id="3632925at2759"/>
<dbReference type="EMBL" id="JABCIY010000164">
    <property type="protein sequence ID" value="KAF7191020.1"/>
    <property type="molecule type" value="Genomic_DNA"/>
</dbReference>
<organism evidence="1 2">
    <name type="scientific">Pseudocercospora fuligena</name>
    <dbReference type="NCBI Taxonomy" id="685502"/>
    <lineage>
        <taxon>Eukaryota</taxon>
        <taxon>Fungi</taxon>
        <taxon>Dikarya</taxon>
        <taxon>Ascomycota</taxon>
        <taxon>Pezizomycotina</taxon>
        <taxon>Dothideomycetes</taxon>
        <taxon>Dothideomycetidae</taxon>
        <taxon>Mycosphaerellales</taxon>
        <taxon>Mycosphaerellaceae</taxon>
        <taxon>Pseudocercospora</taxon>
    </lineage>
</organism>
<dbReference type="InterPro" id="IPR038883">
    <property type="entry name" value="AN11006-like"/>
</dbReference>
<gene>
    <name evidence="1" type="ORF">HII31_07644</name>
</gene>
<name>A0A8H6VGV8_9PEZI</name>
<dbReference type="AlphaFoldDB" id="A0A8H6VGV8"/>
<evidence type="ECO:0000313" key="1">
    <source>
        <dbReference type="EMBL" id="KAF7191020.1"/>
    </source>
</evidence>
<protein>
    <recommendedName>
        <fullName evidence="3">F-box domain-containing protein</fullName>
    </recommendedName>
</protein>
<sequence>MGQSGSRQQHDHSTAAIESDADKRSIFRFLDLPPELRNNVYEYCMPDDETMRDRDLATLQLPSITRVCRQLRQESMGYMFQNRAFELCVGTNMWDRFMYDFWTRRWDPMPDCGTLGLNPTVRSFLKRASKWAIFKDIKISVYKSQDIPYVRYWRDKSRAPGRAEREASMAHQVEDSRQRKVMAVVHFTVKNGILSIEVDHNILDKIFTHGLVGMKMTAEAVGEKKGFKGLKMADLLKIARSLDYNPV</sequence>
<dbReference type="PANTHER" id="PTHR42085">
    <property type="entry name" value="F-BOX DOMAIN-CONTAINING PROTEIN"/>
    <property type="match status" value="1"/>
</dbReference>
<reference evidence="1" key="1">
    <citation type="submission" date="2020-04" db="EMBL/GenBank/DDBJ databases">
        <title>Draft genome resource of the tomato pathogen Pseudocercospora fuligena.</title>
        <authorList>
            <person name="Zaccaron A."/>
        </authorList>
    </citation>
    <scope>NUCLEOTIDE SEQUENCE</scope>
    <source>
        <strain evidence="1">PF001</strain>
    </source>
</reference>
<accession>A0A8H6VGV8</accession>